<accession>M7BNI5</accession>
<proteinExistence type="predicted"/>
<name>M7BNI5_CHEMY</name>
<dbReference type="AlphaFoldDB" id="M7BNI5"/>
<dbReference type="Proteomes" id="UP000031443">
    <property type="component" value="Unassembled WGS sequence"/>
</dbReference>
<reference evidence="2" key="1">
    <citation type="journal article" date="2013" name="Nat. Genet.">
        <title>The draft genomes of soft-shell turtle and green sea turtle yield insights into the development and evolution of the turtle-specific body plan.</title>
        <authorList>
            <person name="Wang Z."/>
            <person name="Pascual-Anaya J."/>
            <person name="Zadissa A."/>
            <person name="Li W."/>
            <person name="Niimura Y."/>
            <person name="Huang Z."/>
            <person name="Li C."/>
            <person name="White S."/>
            <person name="Xiong Z."/>
            <person name="Fang D."/>
            <person name="Wang B."/>
            <person name="Ming Y."/>
            <person name="Chen Y."/>
            <person name="Zheng Y."/>
            <person name="Kuraku S."/>
            <person name="Pignatelli M."/>
            <person name="Herrero J."/>
            <person name="Beal K."/>
            <person name="Nozawa M."/>
            <person name="Li Q."/>
            <person name="Wang J."/>
            <person name="Zhang H."/>
            <person name="Yu L."/>
            <person name="Shigenobu S."/>
            <person name="Wang J."/>
            <person name="Liu J."/>
            <person name="Flicek P."/>
            <person name="Searle S."/>
            <person name="Wang J."/>
            <person name="Kuratani S."/>
            <person name="Yin Y."/>
            <person name="Aken B."/>
            <person name="Zhang G."/>
            <person name="Irie N."/>
        </authorList>
    </citation>
    <scope>NUCLEOTIDE SEQUENCE [LARGE SCALE GENOMIC DNA]</scope>
</reference>
<protein>
    <submittedName>
        <fullName evidence="1">Uncharacterized protein</fullName>
    </submittedName>
</protein>
<gene>
    <name evidence="1" type="ORF">UY3_04108</name>
</gene>
<evidence type="ECO:0000313" key="2">
    <source>
        <dbReference type="Proteomes" id="UP000031443"/>
    </source>
</evidence>
<keyword evidence="2" id="KW-1185">Reference proteome</keyword>
<evidence type="ECO:0000313" key="1">
    <source>
        <dbReference type="EMBL" id="EMP38789.1"/>
    </source>
</evidence>
<dbReference type="EMBL" id="KB518693">
    <property type="protein sequence ID" value="EMP38789.1"/>
    <property type="molecule type" value="Genomic_DNA"/>
</dbReference>
<organism evidence="1 2">
    <name type="scientific">Chelonia mydas</name>
    <name type="common">Green sea-turtle</name>
    <name type="synonym">Chelonia agassizi</name>
    <dbReference type="NCBI Taxonomy" id="8469"/>
    <lineage>
        <taxon>Eukaryota</taxon>
        <taxon>Metazoa</taxon>
        <taxon>Chordata</taxon>
        <taxon>Craniata</taxon>
        <taxon>Vertebrata</taxon>
        <taxon>Euteleostomi</taxon>
        <taxon>Archelosauria</taxon>
        <taxon>Testudinata</taxon>
        <taxon>Testudines</taxon>
        <taxon>Cryptodira</taxon>
        <taxon>Durocryptodira</taxon>
        <taxon>Americhelydia</taxon>
        <taxon>Chelonioidea</taxon>
        <taxon>Cheloniidae</taxon>
        <taxon>Chelonia</taxon>
    </lineage>
</organism>
<sequence>MDDDNMEKLAIETLIYKSRRAELQRKLMMMVSSRPAPSADGSIQDTTAVVTLLIFSPFCFSDSSQSATLLIATPTMSGLADLLQLLLCCQEGMEGRLLAAEQQQGQERAIACPPS</sequence>